<sequence length="707" mass="76208">MLVHVLKKFHHLHMCIYDGLGCVACYSSSSFAAIVRPSSFPSMETMRGTIAPAGILLCLTFCSVLEHSCSQMFPFPIPFFGPSYTNQQDVDAVNELYVSLGLPDLRGWSASGGDPCEERWQGVQCVGPNITAIELRGTGLEGKLSDALGKLNAITRLDISSNNLTGKLPDTMAKLGSLSTLHVQNNRLTGTLDVLGDLPLKDLNVENNLFSGPIPEKLLTIPKFLKNGNHFTLPGSSPSSSSSTSPPSAAQPHINVIPAVTSQGTADSGGPRHGKKVSPAKAAGFSVLAAGSLTFAVLVTMFTVSKQRQERSTHGGYLRRIVMNTPSWPPMLDAAANLEKEHCTVTAEEEIVGPSAHPPVKNSSMSTIVADNTVQGSSEEDSQSDLQFPFRFFTLASLQQCTDSFGHENLMRETRLGKVYIADHPESKLAVLKLRDTAAEMATDEFLENVQTIAGLEHPNVEELVGCCVEHGQRLLVYKHFSDHTLDDMIHGDSFKFPWHARIAVALDAAKALEHLHGCGGGGGWDSQAAVVVHGSFRPEHVLISGSESEARRVRVSGCGLTPFAPPPPSGTGDSELWRDDDDGGGGDRPVRAAMGDVYDFGAVMLELLTGRRRHEGARRPQGERDLVPWAAARLHDLSALRRMADPRLFLGHGGGASMSVPAVRSLSRFADIVSRCVQREAEFRPAMAEVVQDLRRAMEEAAAVES</sequence>
<evidence type="ECO:0000313" key="12">
    <source>
        <dbReference type="Proteomes" id="UP000008810"/>
    </source>
</evidence>
<dbReference type="OrthoDB" id="676979at2759"/>
<dbReference type="EMBL" id="CM000882">
    <property type="protein sequence ID" value="KQJ93218.2"/>
    <property type="molecule type" value="Genomic_DNA"/>
</dbReference>
<dbReference type="FunFam" id="3.80.10.10:FF:000129">
    <property type="entry name" value="Leucine-rich repeat receptor-like kinase"/>
    <property type="match status" value="1"/>
</dbReference>
<dbReference type="GO" id="GO:0004674">
    <property type="term" value="F:protein serine/threonine kinase activity"/>
    <property type="evidence" value="ECO:0000318"/>
    <property type="project" value="GO_Central"/>
</dbReference>
<evidence type="ECO:0000256" key="3">
    <source>
        <dbReference type="ARBA" id="ARBA00022692"/>
    </source>
</evidence>
<dbReference type="InterPro" id="IPR001611">
    <property type="entry name" value="Leu-rich_rpt"/>
</dbReference>
<dbReference type="GO" id="GO:0005524">
    <property type="term" value="F:ATP binding"/>
    <property type="evidence" value="ECO:0007669"/>
    <property type="project" value="InterPro"/>
</dbReference>
<dbReference type="STRING" id="15368.A0A0Q3HII2"/>
<dbReference type="SUPFAM" id="SSF56112">
    <property type="entry name" value="Protein kinase-like (PK-like)"/>
    <property type="match status" value="1"/>
</dbReference>
<dbReference type="InterPro" id="IPR001245">
    <property type="entry name" value="Ser-Thr/Tyr_kinase_cat_dom"/>
</dbReference>
<dbReference type="PROSITE" id="PS50011">
    <property type="entry name" value="PROTEIN_KINASE_DOM"/>
    <property type="match status" value="1"/>
</dbReference>
<keyword evidence="5" id="KW-0677">Repeat</keyword>
<dbReference type="PANTHER" id="PTHR48007">
    <property type="entry name" value="LEUCINE-RICH REPEAT RECEPTOR-LIKE PROTEIN KINASE PXC1"/>
    <property type="match status" value="1"/>
</dbReference>
<dbReference type="Gene3D" id="1.10.510.10">
    <property type="entry name" value="Transferase(Phosphotransferase) domain 1"/>
    <property type="match status" value="1"/>
</dbReference>
<keyword evidence="6" id="KW-1133">Transmembrane helix</keyword>
<name>A0A0Q3HII2_BRADI</name>
<dbReference type="InterPro" id="IPR032675">
    <property type="entry name" value="LRR_dom_sf"/>
</dbReference>
<feature type="region of interest" description="Disordered" evidence="8">
    <location>
        <begin position="232"/>
        <end position="252"/>
    </location>
</feature>
<feature type="compositionally biased region" description="Low complexity" evidence="8">
    <location>
        <begin position="236"/>
        <end position="248"/>
    </location>
</feature>
<dbReference type="Pfam" id="PF07714">
    <property type="entry name" value="PK_Tyr_Ser-Thr"/>
    <property type="match status" value="1"/>
</dbReference>
<reference evidence="10 11" key="1">
    <citation type="journal article" date="2010" name="Nature">
        <title>Genome sequencing and analysis of the model grass Brachypodium distachyon.</title>
        <authorList>
            <consortium name="International Brachypodium Initiative"/>
        </authorList>
    </citation>
    <scope>NUCLEOTIDE SEQUENCE [LARGE SCALE GENOMIC DNA]</scope>
    <source>
        <strain evidence="10 11">Bd21</strain>
    </source>
</reference>
<dbReference type="InterPro" id="IPR011009">
    <property type="entry name" value="Kinase-like_dom_sf"/>
</dbReference>
<dbReference type="InterPro" id="IPR046959">
    <property type="entry name" value="PRK1-6/SRF4-like"/>
</dbReference>
<gene>
    <name evidence="11" type="primary">LOC100838595</name>
    <name evidence="10" type="ORF">BRADI_3g03200v3</name>
</gene>
<accession>A0A0Q3HII2</accession>
<dbReference type="Gene3D" id="3.80.10.10">
    <property type="entry name" value="Ribonuclease Inhibitor"/>
    <property type="match status" value="1"/>
</dbReference>
<reference evidence="11" key="3">
    <citation type="submission" date="2018-08" db="UniProtKB">
        <authorList>
            <consortium name="EnsemblPlants"/>
        </authorList>
    </citation>
    <scope>IDENTIFICATION</scope>
    <source>
        <strain evidence="11">cv. Bd21</strain>
    </source>
</reference>
<dbReference type="PANTHER" id="PTHR48007:SF3">
    <property type="entry name" value="PROTEIN KINASE DOMAIN-CONTAINING PROTEIN"/>
    <property type="match status" value="1"/>
</dbReference>
<evidence type="ECO:0000259" key="9">
    <source>
        <dbReference type="PROSITE" id="PS50011"/>
    </source>
</evidence>
<keyword evidence="2" id="KW-0433">Leucine-rich repeat</keyword>
<evidence type="ECO:0000256" key="8">
    <source>
        <dbReference type="SAM" id="MobiDB-lite"/>
    </source>
</evidence>
<proteinExistence type="predicted"/>
<protein>
    <recommendedName>
        <fullName evidence="9">Protein kinase domain-containing protein</fullName>
    </recommendedName>
</protein>
<dbReference type="Pfam" id="PF08263">
    <property type="entry name" value="LRRNT_2"/>
    <property type="match status" value="1"/>
</dbReference>
<evidence type="ECO:0000256" key="2">
    <source>
        <dbReference type="ARBA" id="ARBA00022614"/>
    </source>
</evidence>
<reference evidence="10" key="2">
    <citation type="submission" date="2017-06" db="EMBL/GenBank/DDBJ databases">
        <title>WGS assembly of Brachypodium distachyon.</title>
        <authorList>
            <consortium name="The International Brachypodium Initiative"/>
            <person name="Lucas S."/>
            <person name="Harmon-Smith M."/>
            <person name="Lail K."/>
            <person name="Tice H."/>
            <person name="Grimwood J."/>
            <person name="Bruce D."/>
            <person name="Barry K."/>
            <person name="Shu S."/>
            <person name="Lindquist E."/>
            <person name="Wang M."/>
            <person name="Pitluck S."/>
            <person name="Vogel J.P."/>
            <person name="Garvin D.F."/>
            <person name="Mockler T.C."/>
            <person name="Schmutz J."/>
            <person name="Rokhsar D."/>
            <person name="Bevan M.W."/>
        </authorList>
    </citation>
    <scope>NUCLEOTIDE SEQUENCE</scope>
    <source>
        <strain evidence="10">Bd21</strain>
    </source>
</reference>
<dbReference type="EnsemblPlants" id="KQJ93218">
    <property type="protein sequence ID" value="KQJ93218"/>
    <property type="gene ID" value="BRADI_3g03200v3"/>
</dbReference>
<organism evidence="10">
    <name type="scientific">Brachypodium distachyon</name>
    <name type="common">Purple false brome</name>
    <name type="synonym">Trachynia distachya</name>
    <dbReference type="NCBI Taxonomy" id="15368"/>
    <lineage>
        <taxon>Eukaryota</taxon>
        <taxon>Viridiplantae</taxon>
        <taxon>Streptophyta</taxon>
        <taxon>Embryophyta</taxon>
        <taxon>Tracheophyta</taxon>
        <taxon>Spermatophyta</taxon>
        <taxon>Magnoliopsida</taxon>
        <taxon>Liliopsida</taxon>
        <taxon>Poales</taxon>
        <taxon>Poaceae</taxon>
        <taxon>BOP clade</taxon>
        <taxon>Pooideae</taxon>
        <taxon>Stipodae</taxon>
        <taxon>Brachypodieae</taxon>
        <taxon>Brachypodium</taxon>
    </lineage>
</organism>
<evidence type="ECO:0000256" key="6">
    <source>
        <dbReference type="ARBA" id="ARBA00022989"/>
    </source>
</evidence>
<evidence type="ECO:0000313" key="11">
    <source>
        <dbReference type="EnsemblPlants" id="KQJ93218"/>
    </source>
</evidence>
<dbReference type="ExpressionAtlas" id="A0A0Q3HII2">
    <property type="expression patterns" value="baseline"/>
</dbReference>
<dbReference type="AlphaFoldDB" id="A0A0Q3HII2"/>
<dbReference type="SUPFAM" id="SSF52058">
    <property type="entry name" value="L domain-like"/>
    <property type="match status" value="1"/>
</dbReference>
<keyword evidence="4" id="KW-0732">Signal</keyword>
<keyword evidence="3" id="KW-0812">Transmembrane</keyword>
<dbReference type="InterPro" id="IPR000719">
    <property type="entry name" value="Prot_kinase_dom"/>
</dbReference>
<dbReference type="Gene3D" id="3.30.200.20">
    <property type="entry name" value="Phosphorylase Kinase, domain 1"/>
    <property type="match status" value="1"/>
</dbReference>
<dbReference type="GO" id="GO:0005886">
    <property type="term" value="C:plasma membrane"/>
    <property type="evidence" value="ECO:0000318"/>
    <property type="project" value="GO_Central"/>
</dbReference>
<dbReference type="Gramene" id="KQJ93218">
    <property type="protein sequence ID" value="KQJ93218"/>
    <property type="gene ID" value="BRADI_3g03200v3"/>
</dbReference>
<evidence type="ECO:0000256" key="4">
    <source>
        <dbReference type="ARBA" id="ARBA00022729"/>
    </source>
</evidence>
<evidence type="ECO:0000256" key="7">
    <source>
        <dbReference type="ARBA" id="ARBA00023136"/>
    </source>
</evidence>
<evidence type="ECO:0000256" key="5">
    <source>
        <dbReference type="ARBA" id="ARBA00022737"/>
    </source>
</evidence>
<dbReference type="Proteomes" id="UP000008810">
    <property type="component" value="Chromosome 3"/>
</dbReference>
<dbReference type="InterPro" id="IPR013210">
    <property type="entry name" value="LRR_N_plant-typ"/>
</dbReference>
<comment type="subcellular location">
    <subcellularLocation>
        <location evidence="1">Membrane</location>
        <topology evidence="1">Single-pass membrane protein</topology>
    </subcellularLocation>
</comment>
<evidence type="ECO:0000313" key="10">
    <source>
        <dbReference type="EMBL" id="KQJ93218.2"/>
    </source>
</evidence>
<evidence type="ECO:0000256" key="1">
    <source>
        <dbReference type="ARBA" id="ARBA00004167"/>
    </source>
</evidence>
<dbReference type="Pfam" id="PF00560">
    <property type="entry name" value="LRR_1"/>
    <property type="match status" value="1"/>
</dbReference>
<keyword evidence="12" id="KW-1185">Reference proteome</keyword>
<keyword evidence="7" id="KW-0472">Membrane</keyword>
<feature type="region of interest" description="Disordered" evidence="8">
    <location>
        <begin position="559"/>
        <end position="589"/>
    </location>
</feature>
<feature type="domain" description="Protein kinase" evidence="9">
    <location>
        <begin position="405"/>
        <end position="699"/>
    </location>
</feature>